<dbReference type="PANTHER" id="PTHR21600">
    <property type="entry name" value="MITOCHONDRIAL RNA PSEUDOURIDINE SYNTHASE"/>
    <property type="match status" value="1"/>
</dbReference>
<dbReference type="STRING" id="1302690.BUE76_06120"/>
<dbReference type="InterPro" id="IPR050188">
    <property type="entry name" value="RluA_PseudoU_synthase"/>
</dbReference>
<reference evidence="3 4" key="1">
    <citation type="submission" date="2016-11" db="EMBL/GenBank/DDBJ databases">
        <authorList>
            <person name="Jaros S."/>
            <person name="Januszkiewicz K."/>
            <person name="Wedrychowicz H."/>
        </authorList>
    </citation>
    <scope>NUCLEOTIDE SEQUENCE [LARGE SCALE GENOMIC DNA]</scope>
    <source>
        <strain evidence="3 4">DSM 26897</strain>
    </source>
</reference>
<dbReference type="EMBL" id="FQUO01000003">
    <property type="protein sequence ID" value="SHE88752.1"/>
    <property type="molecule type" value="Genomic_DNA"/>
</dbReference>
<organism evidence="3 4">
    <name type="scientific">Cnuella takakiae</name>
    <dbReference type="NCBI Taxonomy" id="1302690"/>
    <lineage>
        <taxon>Bacteria</taxon>
        <taxon>Pseudomonadati</taxon>
        <taxon>Bacteroidota</taxon>
        <taxon>Chitinophagia</taxon>
        <taxon>Chitinophagales</taxon>
        <taxon>Chitinophagaceae</taxon>
        <taxon>Cnuella</taxon>
    </lineage>
</organism>
<dbReference type="RefSeq" id="WP_073040818.1">
    <property type="nucleotide sequence ID" value="NZ_FQUO01000003.1"/>
</dbReference>
<dbReference type="CDD" id="cd02869">
    <property type="entry name" value="PseudoU_synth_RluA_like"/>
    <property type="match status" value="1"/>
</dbReference>
<dbReference type="GO" id="GO:0140098">
    <property type="term" value="F:catalytic activity, acting on RNA"/>
    <property type="evidence" value="ECO:0007669"/>
    <property type="project" value="UniProtKB-ARBA"/>
</dbReference>
<evidence type="ECO:0000259" key="2">
    <source>
        <dbReference type="Pfam" id="PF00849"/>
    </source>
</evidence>
<protein>
    <submittedName>
        <fullName evidence="3">23S rRNA pseudouridine955/2504/2580 synthase/23S rRNA pseudouridine1911/1915/1917 synthase</fullName>
    </submittedName>
</protein>
<gene>
    <name evidence="3" type="ORF">SAMN05444008_103257</name>
</gene>
<feature type="domain" description="Pseudouridine synthase RsuA/RluA-like" evidence="2">
    <location>
        <begin position="14"/>
        <end position="156"/>
    </location>
</feature>
<evidence type="ECO:0000256" key="1">
    <source>
        <dbReference type="ARBA" id="ARBA00010876"/>
    </source>
</evidence>
<dbReference type="PANTHER" id="PTHR21600:SF87">
    <property type="entry name" value="RNA PSEUDOURIDYLATE SYNTHASE DOMAIN-CONTAINING PROTEIN 1"/>
    <property type="match status" value="1"/>
</dbReference>
<dbReference type="Gene3D" id="3.30.2350.10">
    <property type="entry name" value="Pseudouridine synthase"/>
    <property type="match status" value="1"/>
</dbReference>
<name>A0A1M4X6J4_9BACT</name>
<accession>A0A1M4X6J4</accession>
<dbReference type="GO" id="GO:0003723">
    <property type="term" value="F:RNA binding"/>
    <property type="evidence" value="ECO:0007669"/>
    <property type="project" value="InterPro"/>
</dbReference>
<sequence length="236" mass="27059">MKLNDHIVYEDDQLVAINKPAGMLSIQDRAGNPALKNLLQDKYGEIFTVHRLDKDTSGMIVFAKNETAHRQLSMLFEGRDVAKYYVGLVVGKPPYESGTVDIGLLEHPVRKGMMVANRKGKTSITDYEMLESFRQYTWMQFRIHTGRMHQIRVHMKDIGCPLVCDELYGDAKPVFLSGIKTKYNLSKEELEERPLLARLALHSYKLSFTLSGKEYNLEAEPPKDIRATLQQLRKNK</sequence>
<evidence type="ECO:0000313" key="4">
    <source>
        <dbReference type="Proteomes" id="UP000184368"/>
    </source>
</evidence>
<dbReference type="Proteomes" id="UP000184368">
    <property type="component" value="Unassembled WGS sequence"/>
</dbReference>
<keyword evidence="4" id="KW-1185">Reference proteome</keyword>
<dbReference type="AlphaFoldDB" id="A0A1M4X6J4"/>
<dbReference type="GO" id="GO:0009982">
    <property type="term" value="F:pseudouridine synthase activity"/>
    <property type="evidence" value="ECO:0007669"/>
    <property type="project" value="InterPro"/>
</dbReference>
<dbReference type="InterPro" id="IPR020103">
    <property type="entry name" value="PsdUridine_synth_cat_dom_sf"/>
</dbReference>
<evidence type="ECO:0000313" key="3">
    <source>
        <dbReference type="EMBL" id="SHE88752.1"/>
    </source>
</evidence>
<proteinExistence type="inferred from homology"/>
<dbReference type="SUPFAM" id="SSF55120">
    <property type="entry name" value="Pseudouridine synthase"/>
    <property type="match status" value="1"/>
</dbReference>
<dbReference type="InterPro" id="IPR006145">
    <property type="entry name" value="PsdUridine_synth_RsuA/RluA"/>
</dbReference>
<comment type="similarity">
    <text evidence="1">Belongs to the pseudouridine synthase RluA family.</text>
</comment>
<dbReference type="GO" id="GO:0000455">
    <property type="term" value="P:enzyme-directed rRNA pseudouridine synthesis"/>
    <property type="evidence" value="ECO:0007669"/>
    <property type="project" value="TreeGrafter"/>
</dbReference>
<dbReference type="Pfam" id="PF00849">
    <property type="entry name" value="PseudoU_synth_2"/>
    <property type="match status" value="1"/>
</dbReference>
<dbReference type="OrthoDB" id="9807829at2"/>